<dbReference type="SUPFAM" id="SSF53254">
    <property type="entry name" value="Phosphoglycerate mutase-like"/>
    <property type="match status" value="1"/>
</dbReference>
<protein>
    <recommendedName>
        <fullName evidence="9">Phosphoglycerate mutase</fullName>
        <ecNumber evidence="9">5.4.2.11</ecNumber>
        <ecNumber evidence="9">5.4.2.4</ecNumber>
    </recommendedName>
</protein>
<dbReference type="NCBIfam" id="NF010713">
    <property type="entry name" value="PRK14115.1"/>
    <property type="match status" value="1"/>
</dbReference>
<evidence type="ECO:0000313" key="10">
    <source>
        <dbReference type="EMBL" id="KAK2149539.1"/>
    </source>
</evidence>
<evidence type="ECO:0000256" key="3">
    <source>
        <dbReference type="ARBA" id="ARBA00006717"/>
    </source>
</evidence>
<evidence type="ECO:0000256" key="2">
    <source>
        <dbReference type="ARBA" id="ARBA00000505"/>
    </source>
</evidence>
<comment type="catalytic activity">
    <reaction evidence="1 9">
        <text>(2R)-2-phosphoglycerate = (2R)-3-phosphoglycerate</text>
        <dbReference type="Rhea" id="RHEA:15901"/>
        <dbReference type="ChEBI" id="CHEBI:58272"/>
        <dbReference type="ChEBI" id="CHEBI:58289"/>
        <dbReference type="EC" id="5.4.2.11"/>
    </reaction>
</comment>
<dbReference type="GO" id="GO:0004082">
    <property type="term" value="F:bisphosphoglycerate mutase activity"/>
    <property type="evidence" value="ECO:0007669"/>
    <property type="project" value="UniProtKB-EC"/>
</dbReference>
<dbReference type="Proteomes" id="UP001208570">
    <property type="component" value="Unassembled WGS sequence"/>
</dbReference>
<reference evidence="10" key="1">
    <citation type="journal article" date="2023" name="Mol. Biol. Evol.">
        <title>Third-Generation Sequencing Reveals the Adaptive Role of the Epigenome in Three Deep-Sea Polychaetes.</title>
        <authorList>
            <person name="Perez M."/>
            <person name="Aroh O."/>
            <person name="Sun Y."/>
            <person name="Lan Y."/>
            <person name="Juniper S.K."/>
            <person name="Young C.R."/>
            <person name="Angers B."/>
            <person name="Qian P.Y."/>
        </authorList>
    </citation>
    <scope>NUCLEOTIDE SEQUENCE</scope>
    <source>
        <strain evidence="10">P08H-3</strain>
    </source>
</reference>
<feature type="binding site" evidence="7">
    <location>
        <position position="137"/>
    </location>
    <ligand>
        <name>substrate</name>
    </ligand>
</feature>
<gene>
    <name evidence="10" type="ORF">LSH36_447g02026</name>
</gene>
<keyword evidence="11" id="KW-1185">Reference proteome</keyword>
<comment type="caution">
    <text evidence="10">The sequence shown here is derived from an EMBL/GenBank/DDBJ whole genome shotgun (WGS) entry which is preliminary data.</text>
</comment>
<evidence type="ECO:0000256" key="1">
    <source>
        <dbReference type="ARBA" id="ARBA00000380"/>
    </source>
</evidence>
<keyword evidence="5 9" id="KW-0413">Isomerase</keyword>
<feature type="binding site" evidence="7">
    <location>
        <begin position="153"/>
        <end position="154"/>
    </location>
    <ligand>
        <name>substrate</name>
    </ligand>
</feature>
<accession>A0AAD9JAJ2</accession>
<feature type="binding site" evidence="7">
    <location>
        <begin position="47"/>
        <end position="54"/>
    </location>
    <ligand>
        <name>substrate</name>
    </ligand>
</feature>
<dbReference type="InterPro" id="IPR029033">
    <property type="entry name" value="His_PPase_superfam"/>
</dbReference>
<dbReference type="NCBIfam" id="TIGR01258">
    <property type="entry name" value="pgm_1"/>
    <property type="match status" value="1"/>
</dbReference>
<evidence type="ECO:0000256" key="9">
    <source>
        <dbReference type="RuleBase" id="RU004511"/>
    </source>
</evidence>
<dbReference type="EC" id="5.4.2.11" evidence="9"/>
<dbReference type="InterPro" id="IPR005952">
    <property type="entry name" value="Phosphogly_mut1"/>
</dbReference>
<dbReference type="GO" id="GO:0006096">
    <property type="term" value="P:glycolytic process"/>
    <property type="evidence" value="ECO:0007669"/>
    <property type="project" value="UniProtKB-KW"/>
</dbReference>
<name>A0AAD9JAJ2_9ANNE</name>
<dbReference type="FunFam" id="3.40.50.1240:FF:000003">
    <property type="entry name" value="2,3-bisphosphoglycerate-dependent phosphoglycerate mutase"/>
    <property type="match status" value="1"/>
</dbReference>
<evidence type="ECO:0000256" key="7">
    <source>
        <dbReference type="PIRSR" id="PIRSR613078-2"/>
    </source>
</evidence>
<comment type="similarity">
    <text evidence="3 9">Belongs to the phosphoglycerate mutase family. BPG-dependent PGAM subfamily.</text>
</comment>
<feature type="binding site" evidence="7">
    <location>
        <position position="99"/>
    </location>
    <ligand>
        <name>substrate</name>
    </ligand>
</feature>
<organism evidence="10 11">
    <name type="scientific">Paralvinella palmiformis</name>
    <dbReference type="NCBI Taxonomy" id="53620"/>
    <lineage>
        <taxon>Eukaryota</taxon>
        <taxon>Metazoa</taxon>
        <taxon>Spiralia</taxon>
        <taxon>Lophotrochozoa</taxon>
        <taxon>Annelida</taxon>
        <taxon>Polychaeta</taxon>
        <taxon>Sedentaria</taxon>
        <taxon>Canalipalpata</taxon>
        <taxon>Terebellida</taxon>
        <taxon>Terebelliformia</taxon>
        <taxon>Alvinellidae</taxon>
        <taxon>Paralvinella</taxon>
    </lineage>
</organism>
<dbReference type="InterPro" id="IPR013078">
    <property type="entry name" value="His_Pase_superF_clade-1"/>
</dbReference>
<feature type="active site" description="Tele-phosphohistidine intermediate" evidence="6">
    <location>
        <position position="48"/>
    </location>
</feature>
<evidence type="ECO:0000256" key="5">
    <source>
        <dbReference type="ARBA" id="ARBA00023235"/>
    </source>
</evidence>
<evidence type="ECO:0000313" key="11">
    <source>
        <dbReference type="Proteomes" id="UP001208570"/>
    </source>
</evidence>
<dbReference type="Gene3D" id="3.40.50.1240">
    <property type="entry name" value="Phosphoglycerate mutase-like"/>
    <property type="match status" value="1"/>
</dbReference>
<dbReference type="SMART" id="SM00855">
    <property type="entry name" value="PGAM"/>
    <property type="match status" value="1"/>
</dbReference>
<dbReference type="EMBL" id="JAODUP010000447">
    <property type="protein sequence ID" value="KAK2149539.1"/>
    <property type="molecule type" value="Genomic_DNA"/>
</dbReference>
<feature type="site" description="Transition state stabilizer" evidence="8">
    <location>
        <position position="221"/>
    </location>
</feature>
<dbReference type="CDD" id="cd07067">
    <property type="entry name" value="HP_PGM_like"/>
    <property type="match status" value="1"/>
</dbReference>
<keyword evidence="4 9" id="KW-0324">Glycolysis</keyword>
<dbReference type="GO" id="GO:0004619">
    <property type="term" value="F:phosphoglycerate mutase activity"/>
    <property type="evidence" value="ECO:0007669"/>
    <property type="project" value="UniProtKB-EC"/>
</dbReference>
<sequence>MLSKTCRPLLRPLSRSFVSRLSICCVRFRRDFSIGFKMTTYKVVMVRHGESEWNQQNKFCGWFDADLSELGIEEAKSAGKMLKEKGYSFDIAFTSVLKRAIKTLYFTQDELDLHWIPVVRHWRLNERMYGGLQGLNKSETAAKHGEEQVKIWRRSYDVPPPPVDVSSEHWPGHDPKYQFVDKNLIPKSECLKDTVARVLPFWYDAIVPEIKKGQRVLIAAHGNSLRAMVKYLDNMSDADIMALNIPTGIPLVYELDGDLKPVKHYYLASEEQVKAAMAKVAAQGKAKAQ</sequence>
<dbReference type="HAMAP" id="MF_01039">
    <property type="entry name" value="PGAM_GpmA"/>
    <property type="match status" value="1"/>
</dbReference>
<dbReference type="EC" id="5.4.2.4" evidence="9"/>
<dbReference type="PROSITE" id="PS00175">
    <property type="entry name" value="PG_MUTASE"/>
    <property type="match status" value="1"/>
</dbReference>
<evidence type="ECO:0000256" key="6">
    <source>
        <dbReference type="PIRSR" id="PIRSR613078-1"/>
    </source>
</evidence>
<dbReference type="PANTHER" id="PTHR11931">
    <property type="entry name" value="PHOSPHOGLYCERATE MUTASE"/>
    <property type="match status" value="1"/>
</dbReference>
<dbReference type="Pfam" id="PF00300">
    <property type="entry name" value="His_Phos_1"/>
    <property type="match status" value="1"/>
</dbReference>
<evidence type="ECO:0000256" key="4">
    <source>
        <dbReference type="ARBA" id="ARBA00023152"/>
    </source>
</evidence>
<feature type="binding site" evidence="7">
    <location>
        <begin position="222"/>
        <end position="223"/>
    </location>
    <ligand>
        <name>substrate</name>
    </ligand>
</feature>
<comment type="catalytic activity">
    <reaction evidence="2 9">
        <text>(2R)-3-phospho-glyceroyl phosphate = (2R)-2,3-bisphosphoglycerate + H(+)</text>
        <dbReference type="Rhea" id="RHEA:17765"/>
        <dbReference type="ChEBI" id="CHEBI:15378"/>
        <dbReference type="ChEBI" id="CHEBI:57604"/>
        <dbReference type="ChEBI" id="CHEBI:58248"/>
        <dbReference type="EC" id="5.4.2.4"/>
    </reaction>
</comment>
<dbReference type="InterPro" id="IPR001345">
    <property type="entry name" value="PG/BPGM_mutase_AS"/>
</dbReference>
<dbReference type="AlphaFoldDB" id="A0AAD9JAJ2"/>
<proteinExistence type="inferred from homology"/>
<evidence type="ECO:0000256" key="8">
    <source>
        <dbReference type="PIRSR" id="PIRSR613078-3"/>
    </source>
</evidence>
<feature type="binding site" evidence="7">
    <location>
        <begin position="126"/>
        <end position="129"/>
    </location>
    <ligand>
        <name>substrate</name>
    </ligand>
</feature>
<feature type="active site" description="Proton donor/acceptor" evidence="6">
    <location>
        <position position="126"/>
    </location>
</feature>